<evidence type="ECO:0000256" key="4">
    <source>
        <dbReference type="ARBA" id="ARBA00022860"/>
    </source>
</evidence>
<evidence type="ECO:0000313" key="10">
    <source>
        <dbReference type="Ensembl" id="ENSSSCP00060007592.1"/>
    </source>
</evidence>
<dbReference type="PRINTS" id="PR00888">
    <property type="entry name" value="SM22CALPONIN"/>
</dbReference>
<keyword evidence="5" id="KW-0007">Acetylation</keyword>
<dbReference type="GO" id="GO:0003779">
    <property type="term" value="F:actin binding"/>
    <property type="evidence" value="ECO:0007669"/>
    <property type="project" value="UniProtKB-KW"/>
</dbReference>
<dbReference type="SMART" id="SM00033">
    <property type="entry name" value="CH"/>
    <property type="match status" value="1"/>
</dbReference>
<reference evidence="10" key="1">
    <citation type="submission" date="2025-08" db="UniProtKB">
        <authorList>
            <consortium name="Ensembl"/>
        </authorList>
    </citation>
    <scope>IDENTIFICATION</scope>
</reference>
<dbReference type="InterPro" id="IPR036872">
    <property type="entry name" value="CH_dom_sf"/>
</dbReference>
<keyword evidence="6 8" id="KW-0009">Actin-binding</keyword>
<evidence type="ECO:0000256" key="8">
    <source>
        <dbReference type="RuleBase" id="RU361224"/>
    </source>
</evidence>
<comment type="function">
    <text evidence="7 8">Thin filament-associated protein that is implicated in the regulation and modulation of smooth muscle contraction. It is capable of binding to actin, calmodulin and tropomyosin. The interaction of calponin with actin inhibits the actomyosin Mg-ATPase activity.</text>
</comment>
<dbReference type="PROSITE" id="PS50021">
    <property type="entry name" value="CH"/>
    <property type="match status" value="1"/>
</dbReference>
<accession>A0A8D0JUR8</accession>
<dbReference type="AlphaFoldDB" id="A0A8D0JUR8"/>
<dbReference type="InterPro" id="IPR050606">
    <property type="entry name" value="Calponin-like"/>
</dbReference>
<keyword evidence="4 8" id="KW-0112">Calmodulin-binding</keyword>
<evidence type="ECO:0000256" key="1">
    <source>
        <dbReference type="ARBA" id="ARBA00009631"/>
    </source>
</evidence>
<sequence length="350" mass="37845">MSSTQFNKGPSYGLSAEVKNRLLSKYDPQKEAELRSWIEGLTGLSIGPDFQKGLKDGIILCTLMNKLQPGSVPKINRSMQNWHQLENLSNFIKAMVSYGMNPVDLFEANDLFESGNMTQVQVSLLALAGKAKTKGLQSDVDIGVKYSEKQQRNFDDATMKAGQCVIGLQMGTNKCASQSGMTAYGTRRHLYDPKNHILPPMDHSTISLQMGTNKCASQVGPPQTSTRFPAMSPPRAKGSSLGARPCRSSPTENTTLGFPPTPLALPALSLLQLTVCSRGSYYPALCLSFPQRFAQRLSISDILSLAGLMHQCDGLGAFGSLGGPEPQPGELPGQQGELAPNTPALRESHW</sequence>
<dbReference type="FunFam" id="1.10.418.10:FF:000040">
    <property type="entry name" value="Calponin"/>
    <property type="match status" value="1"/>
</dbReference>
<organism evidence="10 11">
    <name type="scientific">Sus scrofa</name>
    <name type="common">Pig</name>
    <dbReference type="NCBI Taxonomy" id="9823"/>
    <lineage>
        <taxon>Eukaryota</taxon>
        <taxon>Metazoa</taxon>
        <taxon>Chordata</taxon>
        <taxon>Craniata</taxon>
        <taxon>Vertebrata</taxon>
        <taxon>Euteleostomi</taxon>
        <taxon>Mammalia</taxon>
        <taxon>Eutheria</taxon>
        <taxon>Laurasiatheria</taxon>
        <taxon>Artiodactyla</taxon>
        <taxon>Suina</taxon>
        <taxon>Suidae</taxon>
        <taxon>Sus</taxon>
    </lineage>
</organism>
<evidence type="ECO:0000313" key="11">
    <source>
        <dbReference type="Proteomes" id="UP000694723"/>
    </source>
</evidence>
<dbReference type="GO" id="GO:0005516">
    <property type="term" value="F:calmodulin binding"/>
    <property type="evidence" value="ECO:0007669"/>
    <property type="project" value="UniProtKB-KW"/>
</dbReference>
<dbReference type="Ensembl" id="ENSSSCT00060018846.1">
    <property type="protein sequence ID" value="ENSSSCP00060007592.1"/>
    <property type="gene ID" value="ENSSSCG00060014261.1"/>
</dbReference>
<dbReference type="PANTHER" id="PTHR47385">
    <property type="entry name" value="CALPONIN"/>
    <property type="match status" value="1"/>
</dbReference>
<proteinExistence type="inferred from homology"/>
<dbReference type="Pfam" id="PF00402">
    <property type="entry name" value="Calponin"/>
    <property type="match status" value="2"/>
</dbReference>
<dbReference type="InterPro" id="IPR003096">
    <property type="entry name" value="SM22_calponin"/>
</dbReference>
<dbReference type="Gene3D" id="1.10.418.10">
    <property type="entry name" value="Calponin-like domain"/>
    <property type="match status" value="1"/>
</dbReference>
<feature type="compositionally biased region" description="Low complexity" evidence="9">
    <location>
        <begin position="328"/>
        <end position="338"/>
    </location>
</feature>
<dbReference type="CDD" id="cd21283">
    <property type="entry name" value="CH_CNN2"/>
    <property type="match status" value="1"/>
</dbReference>
<comment type="similarity">
    <text evidence="1 8">Belongs to the calponin family.</text>
</comment>
<dbReference type="PROSITE" id="PS01052">
    <property type="entry name" value="CALPONIN_1"/>
    <property type="match status" value="1"/>
</dbReference>
<dbReference type="Pfam" id="PF00307">
    <property type="entry name" value="CH"/>
    <property type="match status" value="1"/>
</dbReference>
<dbReference type="InterPro" id="IPR000557">
    <property type="entry name" value="Calponin_repeat"/>
</dbReference>
<feature type="compositionally biased region" description="Polar residues" evidence="9">
    <location>
        <begin position="214"/>
        <end position="227"/>
    </location>
</feature>
<evidence type="ECO:0000256" key="6">
    <source>
        <dbReference type="ARBA" id="ARBA00023203"/>
    </source>
</evidence>
<dbReference type="InterPro" id="IPR001997">
    <property type="entry name" value="Calponin/LIMCH1"/>
</dbReference>
<dbReference type="PANTHER" id="PTHR47385:SF7">
    <property type="entry name" value="CALPONIN-2"/>
    <property type="match status" value="1"/>
</dbReference>
<evidence type="ECO:0000256" key="9">
    <source>
        <dbReference type="SAM" id="MobiDB-lite"/>
    </source>
</evidence>
<name>A0A8D0JUR8_PIG</name>
<evidence type="ECO:0000256" key="2">
    <source>
        <dbReference type="ARBA" id="ARBA00022553"/>
    </source>
</evidence>
<evidence type="ECO:0000256" key="5">
    <source>
        <dbReference type="ARBA" id="ARBA00022990"/>
    </source>
</evidence>
<protein>
    <recommendedName>
        <fullName evidence="8">Calponin</fullName>
    </recommendedName>
</protein>
<dbReference type="InterPro" id="IPR001715">
    <property type="entry name" value="CH_dom"/>
</dbReference>
<evidence type="ECO:0000256" key="3">
    <source>
        <dbReference type="ARBA" id="ARBA00022737"/>
    </source>
</evidence>
<dbReference type="Proteomes" id="UP000694723">
    <property type="component" value="Unplaced"/>
</dbReference>
<dbReference type="PRINTS" id="PR00889">
    <property type="entry name" value="CALPONIN"/>
</dbReference>
<keyword evidence="3" id="KW-0677">Repeat</keyword>
<feature type="region of interest" description="Disordered" evidence="9">
    <location>
        <begin position="214"/>
        <end position="257"/>
    </location>
</feature>
<dbReference type="SUPFAM" id="SSF47576">
    <property type="entry name" value="Calponin-homology domain, CH-domain"/>
    <property type="match status" value="1"/>
</dbReference>
<keyword evidence="2" id="KW-0597">Phosphoprotein</keyword>
<feature type="region of interest" description="Disordered" evidence="9">
    <location>
        <begin position="319"/>
        <end position="350"/>
    </location>
</feature>
<dbReference type="PROSITE" id="PS51122">
    <property type="entry name" value="CALPONIN_2"/>
    <property type="match status" value="1"/>
</dbReference>
<dbReference type="GO" id="GO:0031032">
    <property type="term" value="P:actomyosin structure organization"/>
    <property type="evidence" value="ECO:0007669"/>
    <property type="project" value="InterPro"/>
</dbReference>
<evidence type="ECO:0000256" key="7">
    <source>
        <dbReference type="ARBA" id="ARBA00025109"/>
    </source>
</evidence>